<feature type="coiled-coil region" evidence="2">
    <location>
        <begin position="138"/>
        <end position="239"/>
    </location>
</feature>
<evidence type="ECO:0000256" key="2">
    <source>
        <dbReference type="SAM" id="Coils"/>
    </source>
</evidence>
<dbReference type="OMA" id="NTILRGP"/>
<evidence type="ECO:0000256" key="3">
    <source>
        <dbReference type="SAM" id="MobiDB-lite"/>
    </source>
</evidence>
<dbReference type="STRING" id="670483.S7QA96"/>
<proteinExistence type="predicted"/>
<dbReference type="GeneID" id="19305914"/>
<dbReference type="KEGG" id="gtr:GLOTRDRAFT_39440"/>
<organism evidence="4 5">
    <name type="scientific">Gloeophyllum trabeum (strain ATCC 11539 / FP-39264 / Madison 617)</name>
    <name type="common">Brown rot fungus</name>
    <dbReference type="NCBI Taxonomy" id="670483"/>
    <lineage>
        <taxon>Eukaryota</taxon>
        <taxon>Fungi</taxon>
        <taxon>Dikarya</taxon>
        <taxon>Basidiomycota</taxon>
        <taxon>Agaricomycotina</taxon>
        <taxon>Agaricomycetes</taxon>
        <taxon>Gloeophyllales</taxon>
        <taxon>Gloeophyllaceae</taxon>
        <taxon>Gloeophyllum</taxon>
    </lineage>
</organism>
<keyword evidence="5" id="KW-1185">Reference proteome</keyword>
<evidence type="ECO:0000256" key="1">
    <source>
        <dbReference type="ARBA" id="ARBA00023054"/>
    </source>
</evidence>
<name>S7QA96_GLOTA</name>
<accession>S7QA96</accession>
<feature type="region of interest" description="Disordered" evidence="3">
    <location>
        <begin position="1"/>
        <end position="128"/>
    </location>
</feature>
<dbReference type="RefSeq" id="XP_007864774.1">
    <property type="nucleotide sequence ID" value="XM_007866583.1"/>
</dbReference>
<feature type="non-terminal residue" evidence="4">
    <location>
        <position position="1"/>
    </location>
</feature>
<dbReference type="Proteomes" id="UP000030669">
    <property type="component" value="Unassembled WGS sequence"/>
</dbReference>
<evidence type="ECO:0000313" key="4">
    <source>
        <dbReference type="EMBL" id="EPQ56298.1"/>
    </source>
</evidence>
<feature type="compositionally biased region" description="Low complexity" evidence="3">
    <location>
        <begin position="102"/>
        <end position="115"/>
    </location>
</feature>
<sequence length="381" mass="42124">RKSSHEALSELAGPDSSLPIPRRDALQSFRGGDGIPEGKPMEFTSGSPSQSLGVKRQSSPTRSLSRIPVSSVGNARALADEGHPSRSTAHSPLNGAPPPIDAAAANSSLSASSSAYPQPPLSPGKRYSLAAGGTTKVLADLQAGVTSTRNALENTKQQLRQSQRQVAQLTRQTEDLKEGRERLRLEIDGLNAVVTRKERMLQEAIERARKAETEAASLKSQLKTEMATSKKSLREMEATVSESTAVSQRSNREYVTLRDSIKSMVEGWKSDMDSLREEMRKREERWRKEAEDVGKKYRALLEEVRAAEKAKESVKDLRAEDERLRKALEDDFREEIARLKGEVERSSKESDESSRIAKWLAGELARLRRLMQNSGEQVSSS</sequence>
<protein>
    <recommendedName>
        <fullName evidence="6">SWI5-dependent HO expression protein 3</fullName>
    </recommendedName>
</protein>
<keyword evidence="1 2" id="KW-0175">Coiled coil</keyword>
<feature type="compositionally biased region" description="Polar residues" evidence="3">
    <location>
        <begin position="44"/>
        <end position="64"/>
    </location>
</feature>
<dbReference type="AlphaFoldDB" id="S7QA96"/>
<reference evidence="4 5" key="1">
    <citation type="journal article" date="2012" name="Science">
        <title>The Paleozoic origin of enzymatic lignin decomposition reconstructed from 31 fungal genomes.</title>
        <authorList>
            <person name="Floudas D."/>
            <person name="Binder M."/>
            <person name="Riley R."/>
            <person name="Barry K."/>
            <person name="Blanchette R.A."/>
            <person name="Henrissat B."/>
            <person name="Martinez A.T."/>
            <person name="Otillar R."/>
            <person name="Spatafora J.W."/>
            <person name="Yadav J.S."/>
            <person name="Aerts A."/>
            <person name="Benoit I."/>
            <person name="Boyd A."/>
            <person name="Carlson A."/>
            <person name="Copeland A."/>
            <person name="Coutinho P.M."/>
            <person name="de Vries R.P."/>
            <person name="Ferreira P."/>
            <person name="Findley K."/>
            <person name="Foster B."/>
            <person name="Gaskell J."/>
            <person name="Glotzer D."/>
            <person name="Gorecki P."/>
            <person name="Heitman J."/>
            <person name="Hesse C."/>
            <person name="Hori C."/>
            <person name="Igarashi K."/>
            <person name="Jurgens J.A."/>
            <person name="Kallen N."/>
            <person name="Kersten P."/>
            <person name="Kohler A."/>
            <person name="Kuees U."/>
            <person name="Kumar T.K.A."/>
            <person name="Kuo A."/>
            <person name="LaButti K."/>
            <person name="Larrondo L.F."/>
            <person name="Lindquist E."/>
            <person name="Ling A."/>
            <person name="Lombard V."/>
            <person name="Lucas S."/>
            <person name="Lundell T."/>
            <person name="Martin R."/>
            <person name="McLaughlin D.J."/>
            <person name="Morgenstern I."/>
            <person name="Morin E."/>
            <person name="Murat C."/>
            <person name="Nagy L.G."/>
            <person name="Nolan M."/>
            <person name="Ohm R.A."/>
            <person name="Patyshakuliyeva A."/>
            <person name="Rokas A."/>
            <person name="Ruiz-Duenas F.J."/>
            <person name="Sabat G."/>
            <person name="Salamov A."/>
            <person name="Samejima M."/>
            <person name="Schmutz J."/>
            <person name="Slot J.C."/>
            <person name="St John F."/>
            <person name="Stenlid J."/>
            <person name="Sun H."/>
            <person name="Sun S."/>
            <person name="Syed K."/>
            <person name="Tsang A."/>
            <person name="Wiebenga A."/>
            <person name="Young D."/>
            <person name="Pisabarro A."/>
            <person name="Eastwood D.C."/>
            <person name="Martin F."/>
            <person name="Cullen D."/>
            <person name="Grigoriev I.V."/>
            <person name="Hibbett D.S."/>
        </authorList>
    </citation>
    <scope>NUCLEOTIDE SEQUENCE [LARGE SCALE GENOMIC DNA]</scope>
    <source>
        <strain evidence="4 5">ATCC 11539</strain>
    </source>
</reference>
<dbReference type="PANTHER" id="PTHR23160">
    <property type="entry name" value="SYNAPTONEMAL COMPLEX PROTEIN-RELATED"/>
    <property type="match status" value="1"/>
</dbReference>
<dbReference type="HOGENOM" id="CLU_049220_0_0_1"/>
<dbReference type="PANTHER" id="PTHR23160:SF19">
    <property type="entry name" value="MYOSIN HEAVY CHAIN-RELATED PROTEIN"/>
    <property type="match status" value="1"/>
</dbReference>
<evidence type="ECO:0000313" key="5">
    <source>
        <dbReference type="Proteomes" id="UP000030669"/>
    </source>
</evidence>
<dbReference type="EMBL" id="KB469300">
    <property type="protein sequence ID" value="EPQ56298.1"/>
    <property type="molecule type" value="Genomic_DNA"/>
</dbReference>
<dbReference type="OrthoDB" id="6088208at2759"/>
<gene>
    <name evidence="4" type="ORF">GLOTRDRAFT_39440</name>
</gene>
<dbReference type="eggNOG" id="ENOG502S5M3">
    <property type="taxonomic scope" value="Eukaryota"/>
</dbReference>
<feature type="coiled-coil region" evidence="2">
    <location>
        <begin position="265"/>
        <end position="349"/>
    </location>
</feature>
<evidence type="ECO:0008006" key="6">
    <source>
        <dbReference type="Google" id="ProtNLM"/>
    </source>
</evidence>